<sequence length="102" mass="11367">MSKVVIGKTSEIQQGKLTHVTAGGKEILVTLIDGKYYAMGNVCNHAGAELHEGELHGRELICPWHGAKWDITTGELIWFPQKLKSEESYKVVVDDDTLFLEI</sequence>
<evidence type="ECO:0000256" key="2">
    <source>
        <dbReference type="ARBA" id="ARBA00022723"/>
    </source>
</evidence>
<dbReference type="PANTHER" id="PTHR21496:SF0">
    <property type="entry name" value="RIESKE DOMAIN-CONTAINING PROTEIN"/>
    <property type="match status" value="1"/>
</dbReference>
<organism evidence="7">
    <name type="scientific">uncultured crenarchaeote</name>
    <dbReference type="NCBI Taxonomy" id="29281"/>
    <lineage>
        <taxon>Archaea</taxon>
        <taxon>Thermoproteota</taxon>
        <taxon>environmental samples</taxon>
    </lineage>
</organism>
<keyword evidence="4" id="KW-0411">Iron-sulfur</keyword>
<comment type="cofactor">
    <cofactor evidence="5">
        <name>[2Fe-2S] cluster</name>
        <dbReference type="ChEBI" id="CHEBI:190135"/>
    </cofactor>
</comment>
<keyword evidence="1" id="KW-0001">2Fe-2S</keyword>
<evidence type="ECO:0000256" key="1">
    <source>
        <dbReference type="ARBA" id="ARBA00022714"/>
    </source>
</evidence>
<dbReference type="GO" id="GO:0046872">
    <property type="term" value="F:metal ion binding"/>
    <property type="evidence" value="ECO:0007669"/>
    <property type="project" value="UniProtKB-KW"/>
</dbReference>
<accession>Q702F1</accession>
<keyword evidence="2" id="KW-0479">Metal-binding</keyword>
<reference evidence="7" key="1">
    <citation type="journal article" date="2004" name="Environ. Microbiol.">
        <title>Characterization of Large-Insert DNA Libraries from Soil for Environmental Genomic Studies of Archaea.</title>
        <authorList>
            <person name="Treusch A.H."/>
            <person name="Kletzin A."/>
            <person name="Raddatz G."/>
            <person name="Ochsenreiter T."/>
            <person name="Quaiser A."/>
            <person name="Meurer G."/>
            <person name="Schuster S.C."/>
            <person name="Schleper C."/>
        </authorList>
    </citation>
    <scope>NUCLEOTIDE SEQUENCE</scope>
</reference>
<evidence type="ECO:0000256" key="4">
    <source>
        <dbReference type="ARBA" id="ARBA00023014"/>
    </source>
</evidence>
<evidence type="ECO:0000313" key="7">
    <source>
        <dbReference type="EMBL" id="CAF28673.1"/>
    </source>
</evidence>
<dbReference type="AlphaFoldDB" id="Q702F1"/>
<dbReference type="PANTHER" id="PTHR21496">
    <property type="entry name" value="FERREDOXIN-RELATED"/>
    <property type="match status" value="1"/>
</dbReference>
<protein>
    <submittedName>
        <fullName evidence="7">Putative Rieske-type ferredoxin</fullName>
    </submittedName>
</protein>
<dbReference type="Gene3D" id="2.102.10.10">
    <property type="entry name" value="Rieske [2Fe-2S] iron-sulphur domain"/>
    <property type="match status" value="1"/>
</dbReference>
<dbReference type="SUPFAM" id="SSF50022">
    <property type="entry name" value="ISP domain"/>
    <property type="match status" value="1"/>
</dbReference>
<evidence type="ECO:0000256" key="5">
    <source>
        <dbReference type="ARBA" id="ARBA00034078"/>
    </source>
</evidence>
<evidence type="ECO:0000259" key="6">
    <source>
        <dbReference type="PROSITE" id="PS51296"/>
    </source>
</evidence>
<feature type="domain" description="Rieske" evidence="6">
    <location>
        <begin position="4"/>
        <end position="100"/>
    </location>
</feature>
<proteinExistence type="predicted"/>
<dbReference type="GO" id="GO:0051537">
    <property type="term" value="F:2 iron, 2 sulfur cluster binding"/>
    <property type="evidence" value="ECO:0007669"/>
    <property type="project" value="UniProtKB-KW"/>
</dbReference>
<dbReference type="InterPro" id="IPR036922">
    <property type="entry name" value="Rieske_2Fe-2S_sf"/>
</dbReference>
<dbReference type="Pfam" id="PF00355">
    <property type="entry name" value="Rieske"/>
    <property type="match status" value="1"/>
</dbReference>
<keyword evidence="3" id="KW-0408">Iron</keyword>
<evidence type="ECO:0000256" key="3">
    <source>
        <dbReference type="ARBA" id="ARBA00023004"/>
    </source>
</evidence>
<dbReference type="InterPro" id="IPR017941">
    <property type="entry name" value="Rieske_2Fe-2S"/>
</dbReference>
<name>Q702F1_9CREN</name>
<dbReference type="PROSITE" id="PS51296">
    <property type="entry name" value="RIESKE"/>
    <property type="match status" value="1"/>
</dbReference>
<dbReference type="EMBL" id="AJ627420">
    <property type="protein sequence ID" value="CAF28673.1"/>
    <property type="molecule type" value="Genomic_DNA"/>
</dbReference>